<organism evidence="2 3">
    <name type="scientific">Thelonectria olida</name>
    <dbReference type="NCBI Taxonomy" id="1576542"/>
    <lineage>
        <taxon>Eukaryota</taxon>
        <taxon>Fungi</taxon>
        <taxon>Dikarya</taxon>
        <taxon>Ascomycota</taxon>
        <taxon>Pezizomycotina</taxon>
        <taxon>Sordariomycetes</taxon>
        <taxon>Hypocreomycetidae</taxon>
        <taxon>Hypocreales</taxon>
        <taxon>Nectriaceae</taxon>
        <taxon>Thelonectria</taxon>
    </lineage>
</organism>
<feature type="transmembrane region" description="Helical" evidence="1">
    <location>
        <begin position="285"/>
        <end position="307"/>
    </location>
</feature>
<keyword evidence="3" id="KW-1185">Reference proteome</keyword>
<sequence>MLTSECHQPAFLRASHSPWAFIPQNVLVFVRGILLAFVIATGVMILSFKLNEASNFSNWRHIYDFAIDSYFLVFLYHLITFSWTFTHLYYPHREDIDDGIESWLINLMSLPRNLASLRKQFYFTLFYTVTVVFAFMNTTIYWFITLQAEGAIGRDGDPELEPRDPPQPTPAPNNYVFRPHQKIEQTFVSKTSLADPNTPFSNIFGEGWFVAYIVLALYAIPSVLMVFEIFFLNSIKRPIWIGSHLFGLEFSAGLYLAWAGIGIYLTGWYPFFWLDEIAVGSTEAVTAYSIGFVLLAPIMYVLMQGFVGIRENLTRSRAEARAIMAAQEALEP</sequence>
<protein>
    <submittedName>
        <fullName evidence="2">Uncharacterized protein</fullName>
    </submittedName>
</protein>
<evidence type="ECO:0000256" key="1">
    <source>
        <dbReference type="SAM" id="Phobius"/>
    </source>
</evidence>
<evidence type="ECO:0000313" key="2">
    <source>
        <dbReference type="EMBL" id="KAH6888423.1"/>
    </source>
</evidence>
<feature type="transmembrane region" description="Helical" evidence="1">
    <location>
        <begin position="70"/>
        <end position="90"/>
    </location>
</feature>
<dbReference type="EMBL" id="JAGPYM010000012">
    <property type="protein sequence ID" value="KAH6888423.1"/>
    <property type="molecule type" value="Genomic_DNA"/>
</dbReference>
<feature type="transmembrane region" description="Helical" evidence="1">
    <location>
        <begin position="121"/>
        <end position="144"/>
    </location>
</feature>
<dbReference type="Proteomes" id="UP000777438">
    <property type="component" value="Unassembled WGS sequence"/>
</dbReference>
<feature type="transmembrane region" description="Helical" evidence="1">
    <location>
        <begin position="26"/>
        <end position="50"/>
    </location>
</feature>
<accession>A0A9P8W5J5</accession>
<keyword evidence="1" id="KW-1133">Transmembrane helix</keyword>
<feature type="transmembrane region" description="Helical" evidence="1">
    <location>
        <begin position="245"/>
        <end position="265"/>
    </location>
</feature>
<dbReference type="AlphaFoldDB" id="A0A9P8W5J5"/>
<feature type="transmembrane region" description="Helical" evidence="1">
    <location>
        <begin position="209"/>
        <end position="233"/>
    </location>
</feature>
<evidence type="ECO:0000313" key="3">
    <source>
        <dbReference type="Proteomes" id="UP000777438"/>
    </source>
</evidence>
<comment type="caution">
    <text evidence="2">The sequence shown here is derived from an EMBL/GenBank/DDBJ whole genome shotgun (WGS) entry which is preliminary data.</text>
</comment>
<proteinExistence type="predicted"/>
<name>A0A9P8W5J5_9HYPO</name>
<keyword evidence="1" id="KW-0472">Membrane</keyword>
<dbReference type="OrthoDB" id="5293596at2759"/>
<gene>
    <name evidence="2" type="ORF">B0T10DRAFT_488152</name>
</gene>
<keyword evidence="1" id="KW-0812">Transmembrane</keyword>
<reference evidence="2 3" key="1">
    <citation type="journal article" date="2021" name="Nat. Commun.">
        <title>Genetic determinants of endophytism in the Arabidopsis root mycobiome.</title>
        <authorList>
            <person name="Mesny F."/>
            <person name="Miyauchi S."/>
            <person name="Thiergart T."/>
            <person name="Pickel B."/>
            <person name="Atanasova L."/>
            <person name="Karlsson M."/>
            <person name="Huettel B."/>
            <person name="Barry K.W."/>
            <person name="Haridas S."/>
            <person name="Chen C."/>
            <person name="Bauer D."/>
            <person name="Andreopoulos W."/>
            <person name="Pangilinan J."/>
            <person name="LaButti K."/>
            <person name="Riley R."/>
            <person name="Lipzen A."/>
            <person name="Clum A."/>
            <person name="Drula E."/>
            <person name="Henrissat B."/>
            <person name="Kohler A."/>
            <person name="Grigoriev I.V."/>
            <person name="Martin F.M."/>
            <person name="Hacquard S."/>
        </authorList>
    </citation>
    <scope>NUCLEOTIDE SEQUENCE [LARGE SCALE GENOMIC DNA]</scope>
    <source>
        <strain evidence="2 3">MPI-CAGE-CH-0241</strain>
    </source>
</reference>